<reference evidence="7" key="2">
    <citation type="journal article" date="2021" name="PeerJ">
        <title>Extensive microbial diversity within the chicken gut microbiome revealed by metagenomics and culture.</title>
        <authorList>
            <person name="Gilroy R."/>
            <person name="Ravi A."/>
            <person name="Getino M."/>
            <person name="Pursley I."/>
            <person name="Horton D.L."/>
            <person name="Alikhan N.F."/>
            <person name="Baker D."/>
            <person name="Gharbi K."/>
            <person name="Hall N."/>
            <person name="Watson M."/>
            <person name="Adriaenssens E.M."/>
            <person name="Foster-Nyarko E."/>
            <person name="Jarju S."/>
            <person name="Secka A."/>
            <person name="Antonio M."/>
            <person name="Oren A."/>
            <person name="Chaudhuri R.R."/>
            <person name="La Ragione R."/>
            <person name="Hildebrand F."/>
            <person name="Pallen M.J."/>
        </authorList>
    </citation>
    <scope>NUCLEOTIDE SEQUENCE</scope>
    <source>
        <strain evidence="7">CHK154-7741</strain>
    </source>
</reference>
<dbReference type="NCBIfam" id="TIGR00790">
    <property type="entry name" value="fnt"/>
    <property type="match status" value="1"/>
</dbReference>
<keyword evidence="2 6" id="KW-0812">Transmembrane</keyword>
<keyword evidence="3 6" id="KW-1133">Transmembrane helix</keyword>
<evidence type="ECO:0000256" key="3">
    <source>
        <dbReference type="ARBA" id="ARBA00022989"/>
    </source>
</evidence>
<feature type="transmembrane region" description="Helical" evidence="6">
    <location>
        <begin position="38"/>
        <end position="58"/>
    </location>
</feature>
<dbReference type="InterPro" id="IPR000292">
    <property type="entry name" value="For/NO2_transpt"/>
</dbReference>
<evidence type="ECO:0000313" key="8">
    <source>
        <dbReference type="Proteomes" id="UP000886748"/>
    </source>
</evidence>
<evidence type="ECO:0000256" key="1">
    <source>
        <dbReference type="ARBA" id="ARBA00004141"/>
    </source>
</evidence>
<dbReference type="PANTHER" id="PTHR30520:SF6">
    <property type="entry name" value="FORMATE_NITRATE FAMILY TRANSPORTER (EUROFUNG)"/>
    <property type="match status" value="1"/>
</dbReference>
<dbReference type="InterPro" id="IPR024002">
    <property type="entry name" value="For/NO2_transpt_CS"/>
</dbReference>
<accession>A0A9D1SQC3</accession>
<feature type="transmembrane region" description="Helical" evidence="6">
    <location>
        <begin position="70"/>
        <end position="94"/>
    </location>
</feature>
<dbReference type="Proteomes" id="UP000886748">
    <property type="component" value="Unassembled WGS sequence"/>
</dbReference>
<comment type="similarity">
    <text evidence="5">Belongs to the FNT transporter (TC 1.A.16) family.</text>
</comment>
<evidence type="ECO:0000256" key="6">
    <source>
        <dbReference type="SAM" id="Phobius"/>
    </source>
</evidence>
<evidence type="ECO:0000256" key="2">
    <source>
        <dbReference type="ARBA" id="ARBA00022692"/>
    </source>
</evidence>
<name>A0A9D1SQC3_9CLOT</name>
<dbReference type="Gene3D" id="1.20.1080.10">
    <property type="entry name" value="Glycerol uptake facilitator protein"/>
    <property type="match status" value="1"/>
</dbReference>
<dbReference type="PROSITE" id="PS01006">
    <property type="entry name" value="FORMATE_NITRITE_TP_2"/>
    <property type="match status" value="1"/>
</dbReference>
<dbReference type="AlphaFoldDB" id="A0A9D1SQC3"/>
<feature type="transmembrane region" description="Helical" evidence="6">
    <location>
        <begin position="257"/>
        <end position="280"/>
    </location>
</feature>
<evidence type="ECO:0000256" key="5">
    <source>
        <dbReference type="ARBA" id="ARBA00049660"/>
    </source>
</evidence>
<feature type="transmembrane region" description="Helical" evidence="6">
    <location>
        <begin position="168"/>
        <end position="185"/>
    </location>
</feature>
<feature type="transmembrane region" description="Helical" evidence="6">
    <location>
        <begin position="192"/>
        <end position="211"/>
    </location>
</feature>
<evidence type="ECO:0000256" key="4">
    <source>
        <dbReference type="ARBA" id="ARBA00023136"/>
    </source>
</evidence>
<evidence type="ECO:0000313" key="7">
    <source>
        <dbReference type="EMBL" id="HIU91868.1"/>
    </source>
</evidence>
<sequence length="302" mass="33028">MANQTFDAKDCMTPNSVAHELAEQVMPAKANFRKSKTFVLAIAAGALIAFGAQVSLTVMTGTAENLSWGIAKLVGAMTFATGLMMVVLTGAELFTGNVMMTFSVIEKRTSFLKLLRNWTIVYIGNFVGSLLVALLIYYSGCSHNSHEALGVLSLTTAYQKVNLTWVEAFTRGILCNWLVCLAIWMASSSRFVIGKIFAIFFPIMTFVASGYEHSIANMFFLTNGLFAKHTASIVAASGLTAQQLATLNIKSIFTSNLIPVTIGNMVGAIVFVVLLFWTAYLRDDHKSDKNEHNNEPDMEENK</sequence>
<protein>
    <submittedName>
        <fullName evidence="7">Formate/nitrite transporter family protein</fullName>
    </submittedName>
</protein>
<dbReference type="InterPro" id="IPR023271">
    <property type="entry name" value="Aquaporin-like"/>
</dbReference>
<reference evidence="7" key="1">
    <citation type="submission" date="2020-10" db="EMBL/GenBank/DDBJ databases">
        <authorList>
            <person name="Gilroy R."/>
        </authorList>
    </citation>
    <scope>NUCLEOTIDE SEQUENCE</scope>
    <source>
        <strain evidence="7">CHK154-7741</strain>
    </source>
</reference>
<dbReference type="PANTHER" id="PTHR30520">
    <property type="entry name" value="FORMATE TRANSPORTER-RELATED"/>
    <property type="match status" value="1"/>
</dbReference>
<dbReference type="Pfam" id="PF01226">
    <property type="entry name" value="Form_Nir_trans"/>
    <property type="match status" value="1"/>
</dbReference>
<keyword evidence="4 6" id="KW-0472">Membrane</keyword>
<feature type="transmembrane region" description="Helical" evidence="6">
    <location>
        <begin position="115"/>
        <end position="138"/>
    </location>
</feature>
<gene>
    <name evidence="7" type="ORF">IAD26_01895</name>
</gene>
<comment type="caution">
    <text evidence="7">The sequence shown here is derived from an EMBL/GenBank/DDBJ whole genome shotgun (WGS) entry which is preliminary data.</text>
</comment>
<dbReference type="EMBL" id="DVOD01000014">
    <property type="protein sequence ID" value="HIU91868.1"/>
    <property type="molecule type" value="Genomic_DNA"/>
</dbReference>
<dbReference type="GO" id="GO:0015499">
    <property type="term" value="F:formate transmembrane transporter activity"/>
    <property type="evidence" value="ECO:0007669"/>
    <property type="project" value="TreeGrafter"/>
</dbReference>
<organism evidence="7 8">
    <name type="scientific">Candidatus Limenecus avicola</name>
    <dbReference type="NCBI Taxonomy" id="2840847"/>
    <lineage>
        <taxon>Bacteria</taxon>
        <taxon>Bacillati</taxon>
        <taxon>Bacillota</taxon>
        <taxon>Clostridia</taxon>
        <taxon>Eubacteriales</taxon>
        <taxon>Clostridiaceae</taxon>
        <taxon>Clostridiaceae incertae sedis</taxon>
        <taxon>Candidatus Limenecus</taxon>
    </lineage>
</organism>
<dbReference type="GO" id="GO:0005886">
    <property type="term" value="C:plasma membrane"/>
    <property type="evidence" value="ECO:0007669"/>
    <property type="project" value="TreeGrafter"/>
</dbReference>
<proteinExistence type="inferred from homology"/>
<comment type="subcellular location">
    <subcellularLocation>
        <location evidence="1">Membrane</location>
        <topology evidence="1">Multi-pass membrane protein</topology>
    </subcellularLocation>
</comment>
<dbReference type="PROSITE" id="PS01005">
    <property type="entry name" value="FORMATE_NITRITE_TP_1"/>
    <property type="match status" value="1"/>
</dbReference>